<dbReference type="Gene3D" id="3.90.640.20">
    <property type="entry name" value="Heat-shock cognate protein, ATPase"/>
    <property type="match status" value="1"/>
</dbReference>
<feature type="transmembrane region" description="Helical" evidence="1">
    <location>
        <begin position="47"/>
        <end position="66"/>
    </location>
</feature>
<dbReference type="InterPro" id="IPR025303">
    <property type="entry name" value="PdaC"/>
</dbReference>
<dbReference type="EMBL" id="NIBG01000002">
    <property type="protein sequence ID" value="PAB60826.1"/>
    <property type="molecule type" value="Genomic_DNA"/>
</dbReference>
<feature type="domain" description="Deacetylase PdaC" evidence="3">
    <location>
        <begin position="97"/>
        <end position="185"/>
    </location>
</feature>
<evidence type="ECO:0000313" key="4">
    <source>
        <dbReference type="EMBL" id="PAB60826.1"/>
    </source>
</evidence>
<keyword evidence="1" id="KW-1133">Transmembrane helix</keyword>
<dbReference type="OrthoDB" id="4990at2"/>
<dbReference type="Pfam" id="PF13739">
    <property type="entry name" value="PdaC"/>
    <property type="match status" value="1"/>
</dbReference>
<keyword evidence="1" id="KW-0472">Membrane</keyword>
<feature type="domain" description="DUF3298" evidence="2">
    <location>
        <begin position="211"/>
        <end position="286"/>
    </location>
</feature>
<comment type="caution">
    <text evidence="4">The sequence shown here is derived from an EMBL/GenBank/DDBJ whole genome shotgun (WGS) entry which is preliminary data.</text>
</comment>
<gene>
    <name evidence="4" type="ORF">CCE28_04640</name>
</gene>
<dbReference type="Pfam" id="PF11738">
    <property type="entry name" value="DUF3298"/>
    <property type="match status" value="1"/>
</dbReference>
<evidence type="ECO:0008006" key="6">
    <source>
        <dbReference type="Google" id="ProtNLM"/>
    </source>
</evidence>
<keyword evidence="5" id="KW-1185">Reference proteome</keyword>
<organism evidence="4 5">
    <name type="scientific">Anaeromicrobium sediminis</name>
    <dbReference type="NCBI Taxonomy" id="1478221"/>
    <lineage>
        <taxon>Bacteria</taxon>
        <taxon>Bacillati</taxon>
        <taxon>Bacillota</taxon>
        <taxon>Clostridia</taxon>
        <taxon>Peptostreptococcales</taxon>
        <taxon>Thermotaleaceae</taxon>
        <taxon>Anaeromicrobium</taxon>
    </lineage>
</organism>
<name>A0A267MMR0_9FIRM</name>
<keyword evidence="1" id="KW-0812">Transmembrane</keyword>
<protein>
    <recommendedName>
        <fullName evidence="6">DUF3298 domain-containing protein</fullName>
    </recommendedName>
</protein>
<dbReference type="Gene3D" id="3.30.565.40">
    <property type="entry name" value="Fervidobacterium nodosum Rt17-B1 like"/>
    <property type="match status" value="1"/>
</dbReference>
<dbReference type="InterPro" id="IPR037126">
    <property type="entry name" value="PdaC/RsiV-like_sf"/>
</dbReference>
<accession>A0A267MMR0</accession>
<proteinExistence type="predicted"/>
<dbReference type="AlphaFoldDB" id="A0A267MMR0"/>
<dbReference type="Proteomes" id="UP000216024">
    <property type="component" value="Unassembled WGS sequence"/>
</dbReference>
<reference evidence="4 5" key="1">
    <citation type="submission" date="2017-06" db="EMBL/GenBank/DDBJ databases">
        <title>Draft genome sequence of anaerobic fermentative bacterium Anaeromicrobium sediminis DY2726D isolated from West Pacific Ocean sediments.</title>
        <authorList>
            <person name="Zeng X."/>
        </authorList>
    </citation>
    <scope>NUCLEOTIDE SEQUENCE [LARGE SCALE GENOMIC DNA]</scope>
    <source>
        <strain evidence="4 5">DY2726D</strain>
    </source>
</reference>
<evidence type="ECO:0000259" key="3">
    <source>
        <dbReference type="Pfam" id="PF13739"/>
    </source>
</evidence>
<sequence length="292" mass="34009">MDKKLNELNKIYENIQIPKNLDDVIDKAIKRKKDNKVIKMKRFDKKIYKRVGTMAASLVIVFGLTVNSSAVLAQEIYKIPVIGNLAKMVTFREYNIDNETSKGNVKIPTVSDVENKEIENQINETIQKKVDEIVKEQAILDKEYKEAYLATGGKEEEYRKVEMTVDYKLHYSSENIISFEISKYQTLAPAYNEVYFYNTDLETGKDITIKDVLGDNYAKMIKEKVEKQMIDRVKENPDLKYDLDYFKDMEIKEDRKFYVQENGEIVIFFDKYEVASGVMGPQNFVVGNLEKE</sequence>
<dbReference type="RefSeq" id="WP_095131429.1">
    <property type="nucleotide sequence ID" value="NZ_NIBG01000002.1"/>
</dbReference>
<dbReference type="InterPro" id="IPR021729">
    <property type="entry name" value="DUF3298"/>
</dbReference>
<evidence type="ECO:0000259" key="2">
    <source>
        <dbReference type="Pfam" id="PF11738"/>
    </source>
</evidence>
<evidence type="ECO:0000313" key="5">
    <source>
        <dbReference type="Proteomes" id="UP000216024"/>
    </source>
</evidence>
<evidence type="ECO:0000256" key="1">
    <source>
        <dbReference type="SAM" id="Phobius"/>
    </source>
</evidence>